<protein>
    <submittedName>
        <fullName evidence="1">Uncharacterized protein</fullName>
    </submittedName>
</protein>
<dbReference type="AlphaFoldDB" id="A0A0E9UD11"/>
<accession>A0A0E9UD11</accession>
<reference evidence="1" key="1">
    <citation type="submission" date="2014-11" db="EMBL/GenBank/DDBJ databases">
        <authorList>
            <person name="Amaro Gonzalez C."/>
        </authorList>
    </citation>
    <scope>NUCLEOTIDE SEQUENCE</scope>
</reference>
<name>A0A0E9UD11_ANGAN</name>
<reference evidence="1" key="2">
    <citation type="journal article" date="2015" name="Fish Shellfish Immunol.">
        <title>Early steps in the European eel (Anguilla anguilla)-Vibrio vulnificus interaction in the gills: Role of the RtxA13 toxin.</title>
        <authorList>
            <person name="Callol A."/>
            <person name="Pajuelo D."/>
            <person name="Ebbesson L."/>
            <person name="Teles M."/>
            <person name="MacKenzie S."/>
            <person name="Amaro C."/>
        </authorList>
    </citation>
    <scope>NUCLEOTIDE SEQUENCE</scope>
</reference>
<dbReference type="EMBL" id="GBXM01045759">
    <property type="protein sequence ID" value="JAH62818.1"/>
    <property type="molecule type" value="Transcribed_RNA"/>
</dbReference>
<proteinExistence type="predicted"/>
<sequence>MFIVCNSRMGGQRFVS</sequence>
<organism evidence="1">
    <name type="scientific">Anguilla anguilla</name>
    <name type="common">European freshwater eel</name>
    <name type="synonym">Muraena anguilla</name>
    <dbReference type="NCBI Taxonomy" id="7936"/>
    <lineage>
        <taxon>Eukaryota</taxon>
        <taxon>Metazoa</taxon>
        <taxon>Chordata</taxon>
        <taxon>Craniata</taxon>
        <taxon>Vertebrata</taxon>
        <taxon>Euteleostomi</taxon>
        <taxon>Actinopterygii</taxon>
        <taxon>Neopterygii</taxon>
        <taxon>Teleostei</taxon>
        <taxon>Anguilliformes</taxon>
        <taxon>Anguillidae</taxon>
        <taxon>Anguilla</taxon>
    </lineage>
</organism>
<evidence type="ECO:0000313" key="1">
    <source>
        <dbReference type="EMBL" id="JAH62818.1"/>
    </source>
</evidence>